<proteinExistence type="predicted"/>
<comment type="caution">
    <text evidence="4">The sequence shown here is derived from an EMBL/GenBank/DDBJ whole genome shotgun (WGS) entry which is preliminary data.</text>
</comment>
<dbReference type="EMBL" id="JAGKQH010000020">
    <property type="protein sequence ID" value="KAG6571311.1"/>
    <property type="molecule type" value="Genomic_DNA"/>
</dbReference>
<evidence type="ECO:0000256" key="1">
    <source>
        <dbReference type="SAM" id="Coils"/>
    </source>
</evidence>
<name>A0AAV6LW15_9ROSI</name>
<feature type="region of interest" description="Disordered" evidence="2">
    <location>
        <begin position="1"/>
        <end position="24"/>
    </location>
</feature>
<sequence>MANRENKKSGRSKEMGDENGGIMINRRRLNREKKMALLQDVDKLKKKLRHEENVHRALKRAFTRPLGALPRLPPYLPPSTLELLAEVAVLEEEVVWLTERVVNFQQNLYEEAAYVSSQRNVKNFVNSSDQTRNAKQTSWKSNSPSKENQFASCYVKDKPSPEKKATKIISPSKKTKMPTEHELAEKSLEILKLQLGSRLMDHERAQESSCGASDNVESKTSANEISEDIVKCLCSIFVQEGTPRDKCIKGNDIVSSQCLFTVEANPIYHNETVNTVPLIHRLKYLLGKLASVNLEGTFGAWNTRDSRKGCSSNAKGRNSHWRMHTQCNDNRAIHLATILTPEVYVFEGCRRKLRSWSSPPVESIHRKSCGGRVRRICFKSFLRFAFKQVGFMKLKMLFRVYR</sequence>
<dbReference type="AlphaFoldDB" id="A0AAV6LW15"/>
<accession>A0AAV6LW15</accession>
<dbReference type="InterPro" id="IPR025757">
    <property type="entry name" value="MIP1_Leuzipper"/>
</dbReference>
<keyword evidence="5" id="KW-1185">Reference proteome</keyword>
<dbReference type="PANTHER" id="PTHR46248">
    <property type="entry name" value="EXPRESSED PROTEIN"/>
    <property type="match status" value="1"/>
</dbReference>
<feature type="domain" description="Ternary complex factor MIP1 leucine-zipper" evidence="3">
    <location>
        <begin position="30"/>
        <end position="111"/>
    </location>
</feature>
<dbReference type="PANTHER" id="PTHR46248:SF12">
    <property type="entry name" value="TERNARY COMPLEX FACTOR MIP1 LEUCINE-ZIPPER PROTEIN"/>
    <property type="match status" value="1"/>
</dbReference>
<evidence type="ECO:0000313" key="5">
    <source>
        <dbReference type="Proteomes" id="UP000685013"/>
    </source>
</evidence>
<dbReference type="Pfam" id="PF14389">
    <property type="entry name" value="Lzipper-MIP1"/>
    <property type="match status" value="1"/>
</dbReference>
<keyword evidence="1" id="KW-0175">Coiled coil</keyword>
<reference evidence="4 5" key="1">
    <citation type="journal article" date="2021" name="Hortic Res">
        <title>The domestication of Cucurbita argyrosperma as revealed by the genome of its wild relative.</title>
        <authorList>
            <person name="Barrera-Redondo J."/>
            <person name="Sanchez-de la Vega G."/>
            <person name="Aguirre-Liguori J.A."/>
            <person name="Castellanos-Morales G."/>
            <person name="Gutierrez-Guerrero Y.T."/>
            <person name="Aguirre-Dugua X."/>
            <person name="Aguirre-Planter E."/>
            <person name="Tenaillon M.I."/>
            <person name="Lira-Saade R."/>
            <person name="Eguiarte L.E."/>
        </authorList>
    </citation>
    <scope>NUCLEOTIDE SEQUENCE [LARGE SCALE GENOMIC DNA]</scope>
    <source>
        <strain evidence="4">JBR-2021</strain>
    </source>
</reference>
<dbReference type="Proteomes" id="UP000685013">
    <property type="component" value="Chromosome 20"/>
</dbReference>
<protein>
    <recommendedName>
        <fullName evidence="3">Ternary complex factor MIP1 leucine-zipper domain-containing protein</fullName>
    </recommendedName>
</protein>
<organism evidence="4 5">
    <name type="scientific">Cucurbita argyrosperma subsp. sororia</name>
    <dbReference type="NCBI Taxonomy" id="37648"/>
    <lineage>
        <taxon>Eukaryota</taxon>
        <taxon>Viridiplantae</taxon>
        <taxon>Streptophyta</taxon>
        <taxon>Embryophyta</taxon>
        <taxon>Tracheophyta</taxon>
        <taxon>Spermatophyta</taxon>
        <taxon>Magnoliopsida</taxon>
        <taxon>eudicotyledons</taxon>
        <taxon>Gunneridae</taxon>
        <taxon>Pentapetalae</taxon>
        <taxon>rosids</taxon>
        <taxon>fabids</taxon>
        <taxon>Cucurbitales</taxon>
        <taxon>Cucurbitaceae</taxon>
        <taxon>Cucurbiteae</taxon>
        <taxon>Cucurbita</taxon>
    </lineage>
</organism>
<evidence type="ECO:0000313" key="4">
    <source>
        <dbReference type="EMBL" id="KAG6571311.1"/>
    </source>
</evidence>
<evidence type="ECO:0000256" key="2">
    <source>
        <dbReference type="SAM" id="MobiDB-lite"/>
    </source>
</evidence>
<feature type="compositionally biased region" description="Basic and acidic residues" evidence="2">
    <location>
        <begin position="1"/>
        <end position="16"/>
    </location>
</feature>
<evidence type="ECO:0000259" key="3">
    <source>
        <dbReference type="Pfam" id="PF14389"/>
    </source>
</evidence>
<feature type="region of interest" description="Disordered" evidence="2">
    <location>
        <begin position="126"/>
        <end position="146"/>
    </location>
</feature>
<feature type="coiled-coil region" evidence="1">
    <location>
        <begin position="34"/>
        <end position="61"/>
    </location>
</feature>
<gene>
    <name evidence="4" type="ORF">SDJN03_30226</name>
</gene>
<feature type="non-terminal residue" evidence="4">
    <location>
        <position position="1"/>
    </location>
</feature>